<keyword evidence="2" id="KW-1185">Reference proteome</keyword>
<proteinExistence type="predicted"/>
<gene>
    <name evidence="1" type="ORF">ABE541_23990</name>
</gene>
<evidence type="ECO:0000313" key="2">
    <source>
        <dbReference type="Proteomes" id="UP001409291"/>
    </source>
</evidence>
<dbReference type="EMBL" id="JBDJNQ010000016">
    <property type="protein sequence ID" value="MEN5380347.1"/>
    <property type="molecule type" value="Genomic_DNA"/>
</dbReference>
<dbReference type="RefSeq" id="WP_260292010.1">
    <property type="nucleotide sequence ID" value="NZ_JBDJNQ010000016.1"/>
</dbReference>
<evidence type="ECO:0008006" key="3">
    <source>
        <dbReference type="Google" id="ProtNLM"/>
    </source>
</evidence>
<protein>
    <recommendedName>
        <fullName evidence="3">Phage protein</fullName>
    </recommendedName>
</protein>
<name>A0ABV0C3Z0_9SPHI</name>
<organism evidence="1 2">
    <name type="scientific">Sphingobacterium kitahiroshimense</name>
    <dbReference type="NCBI Taxonomy" id="470446"/>
    <lineage>
        <taxon>Bacteria</taxon>
        <taxon>Pseudomonadati</taxon>
        <taxon>Bacteroidota</taxon>
        <taxon>Sphingobacteriia</taxon>
        <taxon>Sphingobacteriales</taxon>
        <taxon>Sphingobacteriaceae</taxon>
        <taxon>Sphingobacterium</taxon>
    </lineage>
</organism>
<reference evidence="1 2" key="1">
    <citation type="submission" date="2024-04" db="EMBL/GenBank/DDBJ databases">
        <title>WGS of bacteria from Torrens River.</title>
        <authorList>
            <person name="Wyrsch E.R."/>
            <person name="Drigo B."/>
        </authorList>
    </citation>
    <scope>NUCLEOTIDE SEQUENCE [LARGE SCALE GENOMIC DNA]</scope>
    <source>
        <strain evidence="1 2">TWI391</strain>
    </source>
</reference>
<evidence type="ECO:0000313" key="1">
    <source>
        <dbReference type="EMBL" id="MEN5380347.1"/>
    </source>
</evidence>
<comment type="caution">
    <text evidence="1">The sequence shown here is derived from an EMBL/GenBank/DDBJ whole genome shotgun (WGS) entry which is preliminary data.</text>
</comment>
<dbReference type="Proteomes" id="UP001409291">
    <property type="component" value="Unassembled WGS sequence"/>
</dbReference>
<accession>A0ABV0C3Z0</accession>
<sequence>MNWTPITFEELKIVISNGEHNMDQNLLDFWNKIKTVPKKWSEAEYGDEGNGFWVVAKFKNLVVYYNDIEEGFNISEFKYEGEIQEYGAEQDELNFAIYKLVELKNYLFLS</sequence>